<evidence type="ECO:0008006" key="3">
    <source>
        <dbReference type="Google" id="ProtNLM"/>
    </source>
</evidence>
<dbReference type="EMBL" id="BSOS01000018">
    <property type="protein sequence ID" value="GLR66381.1"/>
    <property type="molecule type" value="Genomic_DNA"/>
</dbReference>
<dbReference type="Proteomes" id="UP001156641">
    <property type="component" value="Unassembled WGS sequence"/>
</dbReference>
<keyword evidence="2" id="KW-1185">Reference proteome</keyword>
<evidence type="ECO:0000313" key="2">
    <source>
        <dbReference type="Proteomes" id="UP001156641"/>
    </source>
</evidence>
<name>A0ABQ6A1S2_9PROT</name>
<gene>
    <name evidence="1" type="ORF">GCM10010909_10610</name>
</gene>
<organism evidence="1 2">
    <name type="scientific">Acidocella aquatica</name>
    <dbReference type="NCBI Taxonomy" id="1922313"/>
    <lineage>
        <taxon>Bacteria</taxon>
        <taxon>Pseudomonadati</taxon>
        <taxon>Pseudomonadota</taxon>
        <taxon>Alphaproteobacteria</taxon>
        <taxon>Acetobacterales</taxon>
        <taxon>Acidocellaceae</taxon>
        <taxon>Acidocella</taxon>
    </lineage>
</organism>
<reference evidence="2" key="1">
    <citation type="journal article" date="2019" name="Int. J. Syst. Evol. Microbiol.">
        <title>The Global Catalogue of Microorganisms (GCM) 10K type strain sequencing project: providing services to taxonomists for standard genome sequencing and annotation.</title>
        <authorList>
            <consortium name="The Broad Institute Genomics Platform"/>
            <consortium name="The Broad Institute Genome Sequencing Center for Infectious Disease"/>
            <person name="Wu L."/>
            <person name="Ma J."/>
        </authorList>
    </citation>
    <scope>NUCLEOTIDE SEQUENCE [LARGE SCALE GENOMIC DNA]</scope>
    <source>
        <strain evidence="2">NBRC 112502</strain>
    </source>
</reference>
<protein>
    <recommendedName>
        <fullName evidence="3">Transcriptional regulator</fullName>
    </recommendedName>
</protein>
<evidence type="ECO:0000313" key="1">
    <source>
        <dbReference type="EMBL" id="GLR66381.1"/>
    </source>
</evidence>
<dbReference type="RefSeq" id="WP_284257066.1">
    <property type="nucleotide sequence ID" value="NZ_BSOS01000018.1"/>
</dbReference>
<accession>A0ABQ6A1S2</accession>
<sequence length="96" mass="10806">MAEEIGRLRQVWYAGGDDETDLLRTMLGEERLAELDRFDQIQLAGTIKICRQHASLSAAGRALFSASRTKKAGSPNDADRLRKYFSRFGLDWATIT</sequence>
<proteinExistence type="predicted"/>
<comment type="caution">
    <text evidence="1">The sequence shown here is derived from an EMBL/GenBank/DDBJ whole genome shotgun (WGS) entry which is preliminary data.</text>
</comment>